<feature type="binding site" evidence="4">
    <location>
        <position position="8"/>
    </location>
    <ligand>
        <name>a divalent metal cation</name>
        <dbReference type="ChEBI" id="CHEBI:60240"/>
        <label>1</label>
    </ligand>
</feature>
<keyword evidence="2 4" id="KW-0479">Metal-binding</keyword>
<feature type="binding site" evidence="4">
    <location>
        <position position="155"/>
    </location>
    <ligand>
        <name>a divalent metal cation</name>
        <dbReference type="ChEBI" id="CHEBI:60240"/>
        <label>2</label>
    </ligand>
</feature>
<protein>
    <submittedName>
        <fullName evidence="5">TatD family deoxyribonuclease</fullName>
    </submittedName>
</protein>
<evidence type="ECO:0000313" key="6">
    <source>
        <dbReference type="Proteomes" id="UP000315439"/>
    </source>
</evidence>
<dbReference type="FunFam" id="3.20.20.140:FF:000005">
    <property type="entry name" value="TatD family hydrolase"/>
    <property type="match status" value="1"/>
</dbReference>
<evidence type="ECO:0000256" key="4">
    <source>
        <dbReference type="PIRSR" id="PIRSR005902-1"/>
    </source>
</evidence>
<dbReference type="OrthoDB" id="9810005at2"/>
<dbReference type="Pfam" id="PF01026">
    <property type="entry name" value="TatD_DNase"/>
    <property type="match status" value="1"/>
</dbReference>
<dbReference type="PROSITE" id="PS01137">
    <property type="entry name" value="TATD_1"/>
    <property type="match status" value="1"/>
</dbReference>
<dbReference type="CDD" id="cd01310">
    <property type="entry name" value="TatD_DNAse"/>
    <property type="match status" value="1"/>
</dbReference>
<keyword evidence="3" id="KW-0378">Hydrolase</keyword>
<feature type="binding site" evidence="4">
    <location>
        <position position="130"/>
    </location>
    <ligand>
        <name>a divalent metal cation</name>
        <dbReference type="ChEBI" id="CHEBI:60240"/>
        <label>2</label>
    </ligand>
</feature>
<feature type="binding site" evidence="4">
    <location>
        <position position="94"/>
    </location>
    <ligand>
        <name>a divalent metal cation</name>
        <dbReference type="ChEBI" id="CHEBI:60240"/>
        <label>1</label>
    </ligand>
</feature>
<dbReference type="PANTHER" id="PTHR46124:SF2">
    <property type="entry name" value="D-AMINOACYL-TRNA DEACYLASE"/>
    <property type="match status" value="1"/>
</dbReference>
<dbReference type="RefSeq" id="WP_142894094.1">
    <property type="nucleotide sequence ID" value="NZ_ML660164.1"/>
</dbReference>
<feature type="binding site" evidence="4">
    <location>
        <position position="6"/>
    </location>
    <ligand>
        <name>a divalent metal cation</name>
        <dbReference type="ChEBI" id="CHEBI:60240"/>
        <label>1</label>
    </ligand>
</feature>
<dbReference type="InterPro" id="IPR032466">
    <property type="entry name" value="Metal_Hydrolase"/>
</dbReference>
<sequence>MLVDSHCHLDRIDLAPFDGQLENAISAAKEAGVEQFLCVAINAENQPEVLKIAEAHEEIHASAGIHPLYTEGQEIDFEYLCEQAKHPKVVAIGETGLDYFYAEESAEKQQKLFRTHVQAAVKSELPLIIHTRDARKDTLEILRHEGAEKVGGVLHCFTESLAMAEEAMEMGFYVSFSGIVTFKNASELRQVAAKIPDDRILVETDSPYLTPVPHRGKPNSPMYVSDVAKCLAELRDVPYEAFCRQTTNNYRRLFFSE</sequence>
<dbReference type="GO" id="GO:0046872">
    <property type="term" value="F:metal ion binding"/>
    <property type="evidence" value="ECO:0007669"/>
    <property type="project" value="UniProtKB-KW"/>
</dbReference>
<dbReference type="AlphaFoldDB" id="A0A545UD57"/>
<accession>A0A545UD57</accession>
<gene>
    <name evidence="5" type="ORF">FLL46_13200</name>
</gene>
<dbReference type="InterPro" id="IPR018228">
    <property type="entry name" value="DNase_TatD-rel_CS"/>
</dbReference>
<dbReference type="Proteomes" id="UP000315439">
    <property type="component" value="Unassembled WGS sequence"/>
</dbReference>
<dbReference type="PANTHER" id="PTHR46124">
    <property type="entry name" value="D-AMINOACYL-TRNA DEACYLASE"/>
    <property type="match status" value="1"/>
</dbReference>
<dbReference type="PROSITE" id="PS01091">
    <property type="entry name" value="TATD_3"/>
    <property type="match status" value="1"/>
</dbReference>
<comment type="similarity">
    <text evidence="1">Belongs to the metallo-dependent hydrolases superfamily. TatD-type hydrolase family.</text>
</comment>
<evidence type="ECO:0000256" key="3">
    <source>
        <dbReference type="ARBA" id="ARBA00022801"/>
    </source>
</evidence>
<dbReference type="GO" id="GO:0016788">
    <property type="term" value="F:hydrolase activity, acting on ester bonds"/>
    <property type="evidence" value="ECO:0007669"/>
    <property type="project" value="InterPro"/>
</dbReference>
<name>A0A545UD57_9GAMM</name>
<dbReference type="InterPro" id="IPR015991">
    <property type="entry name" value="TatD/YcfH-like"/>
</dbReference>
<dbReference type="PIRSF" id="PIRSF005902">
    <property type="entry name" value="DNase_TatD"/>
    <property type="match status" value="1"/>
</dbReference>
<organism evidence="5 6">
    <name type="scientific">Aliikangiella coralliicola</name>
    <dbReference type="NCBI Taxonomy" id="2592383"/>
    <lineage>
        <taxon>Bacteria</taxon>
        <taxon>Pseudomonadati</taxon>
        <taxon>Pseudomonadota</taxon>
        <taxon>Gammaproteobacteria</taxon>
        <taxon>Oceanospirillales</taxon>
        <taxon>Pleioneaceae</taxon>
        <taxon>Aliikangiella</taxon>
    </lineage>
</organism>
<evidence type="ECO:0000256" key="2">
    <source>
        <dbReference type="ARBA" id="ARBA00022723"/>
    </source>
</evidence>
<evidence type="ECO:0000256" key="1">
    <source>
        <dbReference type="ARBA" id="ARBA00009275"/>
    </source>
</evidence>
<feature type="binding site" evidence="4">
    <location>
        <position position="205"/>
    </location>
    <ligand>
        <name>a divalent metal cation</name>
        <dbReference type="ChEBI" id="CHEBI:60240"/>
        <label>1</label>
    </ligand>
</feature>
<proteinExistence type="inferred from homology"/>
<dbReference type="SUPFAM" id="SSF51556">
    <property type="entry name" value="Metallo-dependent hydrolases"/>
    <property type="match status" value="1"/>
</dbReference>
<dbReference type="EMBL" id="VIKS01000008">
    <property type="protein sequence ID" value="TQV87396.1"/>
    <property type="molecule type" value="Genomic_DNA"/>
</dbReference>
<dbReference type="NCBIfam" id="TIGR00010">
    <property type="entry name" value="YchF/TatD family DNA exonuclease"/>
    <property type="match status" value="1"/>
</dbReference>
<comment type="caution">
    <text evidence="5">The sequence shown here is derived from an EMBL/GenBank/DDBJ whole genome shotgun (WGS) entry which is preliminary data.</text>
</comment>
<keyword evidence="6" id="KW-1185">Reference proteome</keyword>
<dbReference type="Gene3D" id="3.20.20.140">
    <property type="entry name" value="Metal-dependent hydrolases"/>
    <property type="match status" value="1"/>
</dbReference>
<dbReference type="InterPro" id="IPR001130">
    <property type="entry name" value="TatD-like"/>
</dbReference>
<dbReference type="GO" id="GO:0004536">
    <property type="term" value="F:DNA nuclease activity"/>
    <property type="evidence" value="ECO:0007669"/>
    <property type="project" value="InterPro"/>
</dbReference>
<dbReference type="GO" id="GO:0005829">
    <property type="term" value="C:cytosol"/>
    <property type="evidence" value="ECO:0007669"/>
    <property type="project" value="TreeGrafter"/>
</dbReference>
<evidence type="ECO:0000313" key="5">
    <source>
        <dbReference type="EMBL" id="TQV87396.1"/>
    </source>
</evidence>
<reference evidence="5 6" key="1">
    <citation type="submission" date="2019-07" db="EMBL/GenBank/DDBJ databases">
        <title>Draft genome for Aliikangiella sp. M105.</title>
        <authorList>
            <person name="Wang G."/>
        </authorList>
    </citation>
    <scope>NUCLEOTIDE SEQUENCE [LARGE SCALE GENOMIC DNA]</scope>
    <source>
        <strain evidence="5 6">M105</strain>
    </source>
</reference>